<evidence type="ECO:0000313" key="3">
    <source>
        <dbReference type="Proteomes" id="UP000070299"/>
    </source>
</evidence>
<name>A0A136A540_9ALTE</name>
<dbReference type="AlphaFoldDB" id="A0A136A540"/>
<accession>A0A136A540</accession>
<gene>
    <name evidence="2" type="ORF">AX660_10135</name>
</gene>
<evidence type="ECO:0000313" key="2">
    <source>
        <dbReference type="EMBL" id="KXI30326.1"/>
    </source>
</evidence>
<feature type="chain" id="PRO_5007469667" evidence="1">
    <location>
        <begin position="22"/>
        <end position="135"/>
    </location>
</feature>
<evidence type="ECO:0000256" key="1">
    <source>
        <dbReference type="SAM" id="SignalP"/>
    </source>
</evidence>
<reference evidence="3" key="1">
    <citation type="submission" date="2016-02" db="EMBL/GenBank/DDBJ databases">
        <authorList>
            <person name="Schultz-Johansen M."/>
            <person name="Glaring M.A."/>
            <person name="Bech P.K."/>
            <person name="Stougaard P."/>
        </authorList>
    </citation>
    <scope>NUCLEOTIDE SEQUENCE [LARGE SCALE GENOMIC DNA]</scope>
    <source>
        <strain evidence="3">S66</strain>
    </source>
</reference>
<proteinExistence type="predicted"/>
<dbReference type="STRING" id="1799789.AX660_10135"/>
<keyword evidence="1" id="KW-0732">Signal</keyword>
<comment type="caution">
    <text evidence="2">The sequence shown here is derived from an EMBL/GenBank/DDBJ whole genome shotgun (WGS) entry which is preliminary data.</text>
</comment>
<sequence>MKKIAMALLSAGLLISSGLHADEMAGGSEGSVWASGEMKKTAVIVGTVVGGLIVAGVANSNGRIVKAPIKPPVCESDEVLVGGVCVPVGPTDPVCEGDDPLVDGVCIGTNVTVTVSGTTTIYVPVTFTYLPTIPS</sequence>
<keyword evidence="3" id="KW-1185">Reference proteome</keyword>
<organism evidence="2 3">
    <name type="scientific">Paraglaciecola hydrolytica</name>
    <dbReference type="NCBI Taxonomy" id="1799789"/>
    <lineage>
        <taxon>Bacteria</taxon>
        <taxon>Pseudomonadati</taxon>
        <taxon>Pseudomonadota</taxon>
        <taxon>Gammaproteobacteria</taxon>
        <taxon>Alteromonadales</taxon>
        <taxon>Alteromonadaceae</taxon>
        <taxon>Paraglaciecola</taxon>
    </lineage>
</organism>
<dbReference type="RefSeq" id="WP_068374557.1">
    <property type="nucleotide sequence ID" value="NZ_LSNE01000003.1"/>
</dbReference>
<dbReference type="Proteomes" id="UP000070299">
    <property type="component" value="Unassembled WGS sequence"/>
</dbReference>
<feature type="signal peptide" evidence="1">
    <location>
        <begin position="1"/>
        <end position="21"/>
    </location>
</feature>
<protein>
    <submittedName>
        <fullName evidence="2">Uncharacterized protein</fullName>
    </submittedName>
</protein>
<dbReference type="EMBL" id="LSNE01000003">
    <property type="protein sequence ID" value="KXI30326.1"/>
    <property type="molecule type" value="Genomic_DNA"/>
</dbReference>